<reference evidence="1" key="1">
    <citation type="submission" date="2021-05" db="EMBL/GenBank/DDBJ databases">
        <authorList>
            <person name="Pietrasiak N."/>
            <person name="Ward R."/>
            <person name="Stajich J.E."/>
            <person name="Kurbessoian T."/>
        </authorList>
    </citation>
    <scope>NUCLEOTIDE SEQUENCE</scope>
    <source>
        <strain evidence="1">GSE-TBD4-15B</strain>
    </source>
</reference>
<accession>A0A951PB79</accession>
<dbReference type="AlphaFoldDB" id="A0A951PB79"/>
<dbReference type="Proteomes" id="UP000707356">
    <property type="component" value="Unassembled WGS sequence"/>
</dbReference>
<reference evidence="1" key="2">
    <citation type="journal article" date="2022" name="Microbiol. Resour. Announc.">
        <title>Metagenome Sequencing to Explore Phylogenomics of Terrestrial Cyanobacteria.</title>
        <authorList>
            <person name="Ward R.D."/>
            <person name="Stajich J.E."/>
            <person name="Johansen J.R."/>
            <person name="Huntemann M."/>
            <person name="Clum A."/>
            <person name="Foster B."/>
            <person name="Foster B."/>
            <person name="Roux S."/>
            <person name="Palaniappan K."/>
            <person name="Varghese N."/>
            <person name="Mukherjee S."/>
            <person name="Reddy T.B.K."/>
            <person name="Daum C."/>
            <person name="Copeland A."/>
            <person name="Chen I.A."/>
            <person name="Ivanova N.N."/>
            <person name="Kyrpides N.C."/>
            <person name="Shapiro N."/>
            <person name="Eloe-Fadrosh E.A."/>
            <person name="Pietrasiak N."/>
        </authorList>
    </citation>
    <scope>NUCLEOTIDE SEQUENCE</scope>
    <source>
        <strain evidence="1">GSE-TBD4-15B</strain>
    </source>
</reference>
<sequence>MVTVFKQDGLSFRVFPNDHLPSHVHVFKAGGEARIEIAGKDGKAHAITNNGLNRKDLAKAVALVQENQALLLQKWSEYHGEIH</sequence>
<name>A0A951PB79_9CYAN</name>
<protein>
    <submittedName>
        <fullName evidence="1">DUF4160 domain-containing protein</fullName>
    </submittedName>
</protein>
<dbReference type="EMBL" id="JAHHHV010000067">
    <property type="protein sequence ID" value="MBW4466294.1"/>
    <property type="molecule type" value="Genomic_DNA"/>
</dbReference>
<dbReference type="InterPro" id="IPR025427">
    <property type="entry name" value="DUF4160"/>
</dbReference>
<evidence type="ECO:0000313" key="1">
    <source>
        <dbReference type="EMBL" id="MBW4466294.1"/>
    </source>
</evidence>
<evidence type="ECO:0000313" key="2">
    <source>
        <dbReference type="Proteomes" id="UP000707356"/>
    </source>
</evidence>
<dbReference type="Pfam" id="PF13711">
    <property type="entry name" value="DUF4160"/>
    <property type="match status" value="1"/>
</dbReference>
<organism evidence="1 2">
    <name type="scientific">Pegethrix bostrychoides GSE-TBD4-15B</name>
    <dbReference type="NCBI Taxonomy" id="2839662"/>
    <lineage>
        <taxon>Bacteria</taxon>
        <taxon>Bacillati</taxon>
        <taxon>Cyanobacteriota</taxon>
        <taxon>Cyanophyceae</taxon>
        <taxon>Oculatellales</taxon>
        <taxon>Oculatellaceae</taxon>
        <taxon>Pegethrix</taxon>
    </lineage>
</organism>
<comment type="caution">
    <text evidence="1">The sequence shown here is derived from an EMBL/GenBank/DDBJ whole genome shotgun (WGS) entry which is preliminary data.</text>
</comment>
<proteinExistence type="predicted"/>
<gene>
    <name evidence="1" type="ORF">KME07_12790</name>
</gene>